<dbReference type="GO" id="GO:0022857">
    <property type="term" value="F:transmembrane transporter activity"/>
    <property type="evidence" value="ECO:0007669"/>
    <property type="project" value="InterPro"/>
</dbReference>
<evidence type="ECO:0000256" key="6">
    <source>
        <dbReference type="ARBA" id="ARBA00023136"/>
    </source>
</evidence>
<feature type="transmembrane region" description="Helical" evidence="7">
    <location>
        <begin position="173"/>
        <end position="192"/>
    </location>
</feature>
<dbReference type="SUPFAM" id="SSF103473">
    <property type="entry name" value="MFS general substrate transporter"/>
    <property type="match status" value="1"/>
</dbReference>
<feature type="domain" description="Major facilitator superfamily (MFS) profile" evidence="8">
    <location>
        <begin position="17"/>
        <end position="400"/>
    </location>
</feature>
<proteinExistence type="predicted"/>
<feature type="transmembrane region" description="Helical" evidence="7">
    <location>
        <begin position="221"/>
        <end position="242"/>
    </location>
</feature>
<dbReference type="RefSeq" id="WP_200556850.1">
    <property type="nucleotide sequence ID" value="NZ_JAEPES010000004.1"/>
</dbReference>
<evidence type="ECO:0000256" key="5">
    <source>
        <dbReference type="ARBA" id="ARBA00022989"/>
    </source>
</evidence>
<name>A0A934W375_9MICO</name>
<dbReference type="InterPro" id="IPR036259">
    <property type="entry name" value="MFS_trans_sf"/>
</dbReference>
<feature type="transmembrane region" description="Helical" evidence="7">
    <location>
        <begin position="257"/>
        <end position="277"/>
    </location>
</feature>
<gene>
    <name evidence="9" type="ORF">IV501_13555</name>
</gene>
<evidence type="ECO:0000256" key="4">
    <source>
        <dbReference type="ARBA" id="ARBA00022692"/>
    </source>
</evidence>
<evidence type="ECO:0000256" key="7">
    <source>
        <dbReference type="SAM" id="Phobius"/>
    </source>
</evidence>
<dbReference type="PROSITE" id="PS50850">
    <property type="entry name" value="MFS"/>
    <property type="match status" value="1"/>
</dbReference>
<evidence type="ECO:0000256" key="2">
    <source>
        <dbReference type="ARBA" id="ARBA00022448"/>
    </source>
</evidence>
<feature type="transmembrane region" description="Helical" evidence="7">
    <location>
        <begin position="284"/>
        <end position="306"/>
    </location>
</feature>
<feature type="transmembrane region" description="Helical" evidence="7">
    <location>
        <begin position="378"/>
        <end position="399"/>
    </location>
</feature>
<dbReference type="PANTHER" id="PTHR23517">
    <property type="entry name" value="RESISTANCE PROTEIN MDTM, PUTATIVE-RELATED-RELATED"/>
    <property type="match status" value="1"/>
</dbReference>
<dbReference type="GO" id="GO:0005886">
    <property type="term" value="C:plasma membrane"/>
    <property type="evidence" value="ECO:0007669"/>
    <property type="project" value="UniProtKB-SubCell"/>
</dbReference>
<dbReference type="EMBL" id="JAEPES010000004">
    <property type="protein sequence ID" value="MBK4348663.1"/>
    <property type="molecule type" value="Genomic_DNA"/>
</dbReference>
<comment type="caution">
    <text evidence="9">The sequence shown here is derived from an EMBL/GenBank/DDBJ whole genome shotgun (WGS) entry which is preliminary data.</text>
</comment>
<dbReference type="Gene3D" id="1.20.1250.20">
    <property type="entry name" value="MFS general substrate transporter like domains"/>
    <property type="match status" value="1"/>
</dbReference>
<feature type="transmembrane region" description="Helical" evidence="7">
    <location>
        <begin position="142"/>
        <end position="167"/>
    </location>
</feature>
<keyword evidence="6 7" id="KW-0472">Membrane</keyword>
<feature type="transmembrane region" description="Helical" evidence="7">
    <location>
        <begin position="48"/>
        <end position="71"/>
    </location>
</feature>
<comment type="subcellular location">
    <subcellularLocation>
        <location evidence="1">Cell membrane</location>
        <topology evidence="1">Multi-pass membrane protein</topology>
    </subcellularLocation>
</comment>
<feature type="transmembrane region" description="Helical" evidence="7">
    <location>
        <begin position="312"/>
        <end position="334"/>
    </location>
</feature>
<keyword evidence="2" id="KW-0813">Transport</keyword>
<dbReference type="Pfam" id="PF07690">
    <property type="entry name" value="MFS_1"/>
    <property type="match status" value="1"/>
</dbReference>
<organism evidence="9 10">
    <name type="scientific">Lacisediminihabitans changchengi</name>
    <dbReference type="NCBI Taxonomy" id="2787634"/>
    <lineage>
        <taxon>Bacteria</taxon>
        <taxon>Bacillati</taxon>
        <taxon>Actinomycetota</taxon>
        <taxon>Actinomycetes</taxon>
        <taxon>Micrococcales</taxon>
        <taxon>Microbacteriaceae</taxon>
        <taxon>Lacisediminihabitans</taxon>
    </lineage>
</organism>
<evidence type="ECO:0000256" key="1">
    <source>
        <dbReference type="ARBA" id="ARBA00004651"/>
    </source>
</evidence>
<feature type="transmembrane region" description="Helical" evidence="7">
    <location>
        <begin position="346"/>
        <end position="372"/>
    </location>
</feature>
<reference evidence="9" key="1">
    <citation type="submission" date="2021-01" db="EMBL/GenBank/DDBJ databases">
        <title>Lacisediminihabitans sp. nov. strain G11-30, isolated from Antarctic Soil.</title>
        <authorList>
            <person name="Li J."/>
        </authorList>
    </citation>
    <scope>NUCLEOTIDE SEQUENCE</scope>
    <source>
        <strain evidence="9">G11-30</strain>
    </source>
</reference>
<dbReference type="Proteomes" id="UP000636458">
    <property type="component" value="Unassembled WGS sequence"/>
</dbReference>
<evidence type="ECO:0000313" key="10">
    <source>
        <dbReference type="Proteomes" id="UP000636458"/>
    </source>
</evidence>
<sequence length="414" mass="42240">MTITASIPQIMKAPARAFWVVAFAYLILVAQAGAPSPLYPVYAMEFALSPVQLTSVFAIYVVGLLLTLVTFGSLSDHVGRRPVILAGTVIAIAALIVFAVASDFTLLLVARALQGASIGVVTGALGAALIDLQSPSRPRLAAVLNGALPPIGLTVGSLSSGFLVQFAPDPTSFVFFVYIGLIAISGILIAFLPERAPDSSRSAALRSLRPAITIPPSTRRILAAVVGCMISSWALGGLYLGLGPTIVSTILHIDNHLAGALAVATLTGVGAITGLVVQGLNARTAMMVGAGALVVGPGLTVLALQLGSVPGFYLSTIVAGIGFGAGFQCALRLVLGVAPAVGRAGLLSTVYVISYLSLGLPSVVAGLLVPVVGLQQVIAMYAGFVALLAIIALSLQFVLKADKAREIVAERLAE</sequence>
<keyword evidence="10" id="KW-1185">Reference proteome</keyword>
<evidence type="ECO:0000256" key="3">
    <source>
        <dbReference type="ARBA" id="ARBA00022475"/>
    </source>
</evidence>
<dbReference type="InterPro" id="IPR050171">
    <property type="entry name" value="MFS_Transporters"/>
</dbReference>
<evidence type="ECO:0000259" key="8">
    <source>
        <dbReference type="PROSITE" id="PS50850"/>
    </source>
</evidence>
<dbReference type="PANTHER" id="PTHR23517:SF13">
    <property type="entry name" value="MAJOR FACILITATOR SUPERFAMILY MFS_1"/>
    <property type="match status" value="1"/>
</dbReference>
<dbReference type="InterPro" id="IPR020846">
    <property type="entry name" value="MFS_dom"/>
</dbReference>
<feature type="transmembrane region" description="Helical" evidence="7">
    <location>
        <begin position="83"/>
        <end position="102"/>
    </location>
</feature>
<dbReference type="AlphaFoldDB" id="A0A934W375"/>
<keyword evidence="4 7" id="KW-0812">Transmembrane</keyword>
<dbReference type="InterPro" id="IPR011701">
    <property type="entry name" value="MFS"/>
</dbReference>
<protein>
    <submittedName>
        <fullName evidence="9">MFS transporter</fullName>
    </submittedName>
</protein>
<keyword evidence="3" id="KW-1003">Cell membrane</keyword>
<accession>A0A934W375</accession>
<feature type="transmembrane region" description="Helical" evidence="7">
    <location>
        <begin position="108"/>
        <end position="130"/>
    </location>
</feature>
<keyword evidence="5 7" id="KW-1133">Transmembrane helix</keyword>
<evidence type="ECO:0000313" key="9">
    <source>
        <dbReference type="EMBL" id="MBK4348663.1"/>
    </source>
</evidence>